<evidence type="ECO:0000259" key="11">
    <source>
        <dbReference type="PROSITE" id="PS50011"/>
    </source>
</evidence>
<dbReference type="SMART" id="SM00915">
    <property type="entry name" value="Jacalin"/>
    <property type="match status" value="1"/>
</dbReference>
<dbReference type="PROSITE" id="PS51752">
    <property type="entry name" value="JACALIN_LECTIN"/>
    <property type="match status" value="1"/>
</dbReference>
<keyword evidence="5 10" id="KW-0547">Nucleotide-binding</keyword>
<gene>
    <name evidence="13" type="ORF">SHCRBa_027_K06_F_380</name>
</gene>
<dbReference type="Gene3D" id="2.100.10.30">
    <property type="entry name" value="Jacalin-like lectin domain"/>
    <property type="match status" value="2"/>
</dbReference>
<dbReference type="PROSITE" id="PS50011">
    <property type="entry name" value="PROTEIN_KINASE_DOM"/>
    <property type="match status" value="1"/>
</dbReference>
<dbReference type="EC" id="2.7.11.1" evidence="1"/>
<dbReference type="InterPro" id="IPR036404">
    <property type="entry name" value="Jacalin-like_lectin_dom_sf"/>
</dbReference>
<evidence type="ECO:0000256" key="7">
    <source>
        <dbReference type="ARBA" id="ARBA00022840"/>
    </source>
</evidence>
<dbReference type="InterPro" id="IPR008271">
    <property type="entry name" value="Ser/Thr_kinase_AS"/>
</dbReference>
<evidence type="ECO:0000256" key="9">
    <source>
        <dbReference type="ARBA" id="ARBA00048679"/>
    </source>
</evidence>
<dbReference type="InterPro" id="IPR011009">
    <property type="entry name" value="Kinase-like_dom_sf"/>
</dbReference>
<dbReference type="InterPro" id="IPR001229">
    <property type="entry name" value="Jacalin-like_lectin_dom"/>
</dbReference>
<dbReference type="GO" id="GO:0004674">
    <property type="term" value="F:protein serine/threonine kinase activity"/>
    <property type="evidence" value="ECO:0007669"/>
    <property type="project" value="UniProtKB-KW"/>
</dbReference>
<proteinExistence type="predicted"/>
<evidence type="ECO:0000256" key="8">
    <source>
        <dbReference type="ARBA" id="ARBA00047899"/>
    </source>
</evidence>
<evidence type="ECO:0000259" key="12">
    <source>
        <dbReference type="PROSITE" id="PS51752"/>
    </source>
</evidence>
<organism evidence="13">
    <name type="scientific">Saccharum hybrid cultivar R570</name>
    <dbReference type="NCBI Taxonomy" id="131158"/>
    <lineage>
        <taxon>Eukaryota</taxon>
        <taxon>Viridiplantae</taxon>
        <taxon>Streptophyta</taxon>
        <taxon>Embryophyta</taxon>
        <taxon>Tracheophyta</taxon>
        <taxon>Spermatophyta</taxon>
        <taxon>Magnoliopsida</taxon>
        <taxon>Liliopsida</taxon>
        <taxon>Poales</taxon>
        <taxon>Poaceae</taxon>
        <taxon>PACMAD clade</taxon>
        <taxon>Panicoideae</taxon>
        <taxon>Andropogonodae</taxon>
        <taxon>Andropogoneae</taxon>
        <taxon>Saccharinae</taxon>
        <taxon>Saccharum</taxon>
        <taxon>Saccharum officinarum species complex</taxon>
    </lineage>
</organism>
<dbReference type="Gene3D" id="3.30.200.20">
    <property type="entry name" value="Phosphorylase Kinase, domain 1"/>
    <property type="match status" value="1"/>
</dbReference>
<dbReference type="InterPro" id="IPR000719">
    <property type="entry name" value="Prot_kinase_dom"/>
</dbReference>
<dbReference type="Gene3D" id="1.10.510.10">
    <property type="entry name" value="Transferase(Phosphotransferase) domain 1"/>
    <property type="match status" value="1"/>
</dbReference>
<name>A0A059PYY7_9POAL</name>
<dbReference type="PROSITE" id="PS00107">
    <property type="entry name" value="PROTEIN_KINASE_ATP"/>
    <property type="match status" value="1"/>
</dbReference>
<feature type="domain" description="Protein kinase" evidence="11">
    <location>
        <begin position="19"/>
        <end position="298"/>
    </location>
</feature>
<keyword evidence="2" id="KW-0723">Serine/threonine-protein kinase</keyword>
<keyword evidence="4 13" id="KW-0430">Lectin</keyword>
<dbReference type="SUPFAM" id="SSF51101">
    <property type="entry name" value="Mannose-binding lectins"/>
    <property type="match status" value="2"/>
</dbReference>
<dbReference type="PROSITE" id="PS00108">
    <property type="entry name" value="PROTEIN_KINASE_ST"/>
    <property type="match status" value="1"/>
</dbReference>
<keyword evidence="6" id="KW-0418">Kinase</keyword>
<evidence type="ECO:0000256" key="2">
    <source>
        <dbReference type="ARBA" id="ARBA00022527"/>
    </source>
</evidence>
<dbReference type="Pfam" id="PF00069">
    <property type="entry name" value="Pkinase"/>
    <property type="match status" value="1"/>
</dbReference>
<evidence type="ECO:0000256" key="6">
    <source>
        <dbReference type="ARBA" id="ARBA00022777"/>
    </source>
</evidence>
<sequence>MKKPSDVPLTFLLAITNYFSDKQMLGSGGYGEVFKGILDDGSAIAVKKLFDMPGIDDDQFKNEFNNLIRVNHRNVVRLIGYCDEASPVIVDVNGEHRLAKVVFKVLCFEYLPEEHDGIDWQARYKIIKGICEGLDYLHGGLKEPIFHLDLKPENILLGVDMAPKIADFGLSRLLNGTHTHTTKVCKGTHTCRNYMPPEFIEKRQISHKYDVFSLGIIIIQIITGLEGFKKYAEMSSPEQFVELVHKNWKQRIGSTKKYAEEDCLQVKTCLEIALSCVEPDKAKRPSIRDIVCELRKTETNGTGSSWDKVKVAKIGKWGGVGGRYNDIEIAPQRLESLTIQSGEVIYSLEFSYSDHSGQQHTGGWYVDAFGIYVKPEQEELEEEEAGVVKIGPWGGDGGIPRDIKVAPQRLDSVTICSGVVVDSLEFSYHGQDGQKHTVGPWGGTGGSSCLIELGPSEFLMGAYGTRGPFTNSPADVVTSLTLVTNARSYGPFGHGGGRPFQVPMQGNSSIVGFFGCAGSYIDAIGVYVKPGDQQQHKAMEQEGSSNGILMVVSISINYATN</sequence>
<dbReference type="FunFam" id="3.30.200.20:FF:000465">
    <property type="entry name" value="Cysteine-rich receptor-like protein kinase 6"/>
    <property type="match status" value="1"/>
</dbReference>
<comment type="catalytic activity">
    <reaction evidence="9">
        <text>L-seryl-[protein] + ATP = O-phospho-L-seryl-[protein] + ADP + H(+)</text>
        <dbReference type="Rhea" id="RHEA:17989"/>
        <dbReference type="Rhea" id="RHEA-COMP:9863"/>
        <dbReference type="Rhea" id="RHEA-COMP:11604"/>
        <dbReference type="ChEBI" id="CHEBI:15378"/>
        <dbReference type="ChEBI" id="CHEBI:29999"/>
        <dbReference type="ChEBI" id="CHEBI:30616"/>
        <dbReference type="ChEBI" id="CHEBI:83421"/>
        <dbReference type="ChEBI" id="CHEBI:456216"/>
        <dbReference type="EC" id="2.7.11.1"/>
    </reaction>
</comment>
<reference evidence="13" key="1">
    <citation type="submission" date="2013-05" db="EMBL/GenBank/DDBJ databases">
        <title>Building the sugarcane genome for biotechnology and identifying evolutionary trends.</title>
        <authorList>
            <person name="De Setta N."/>
            <person name="Monteiro-Vitorello C.B."/>
            <person name="Metcalfe C.J."/>
            <person name="Cruz G.M.Q."/>
            <person name="Del Bem L.E."/>
            <person name="Vicentini R."/>
            <person name="Nogueira F.T.S."/>
            <person name="Campos R.A."/>
            <person name="Nunes S.L."/>
            <person name="Turrini P.C.G."/>
            <person name="Vieira A.P."/>
            <person name="Cruz E.A.O."/>
            <person name="Correa T.C.S."/>
            <person name="Hotta C.T."/>
            <person name="de Mello-Varani A."/>
            <person name="Vautrin S."/>
            <person name="Trindade A.S."/>
            <person name="Vilela M.M."/>
            <person name="Horta C.L."/>
            <person name="Sato P.M."/>
            <person name="de Andrade R.F."/>
            <person name="Nishiyama M.Y."/>
            <person name="Cardoso-Silva C.B."/>
            <person name="Scortecci K.C."/>
            <person name="Garcia A.A.F."/>
            <person name="Carneiro M.S."/>
            <person name="Kim C."/>
            <person name="Paterson A.H."/>
            <person name="Berges H."/>
            <person name="D'Hont A."/>
            <person name="de-Souza A.P."/>
            <person name="Souza G.M."/>
            <person name="Vincentz M."/>
            <person name="Kitajima J.P."/>
            <person name="Van Sluys M.-A."/>
        </authorList>
    </citation>
    <scope>NUCLEOTIDE SEQUENCE</scope>
</reference>
<feature type="binding site" evidence="10">
    <location>
        <position position="48"/>
    </location>
    <ligand>
        <name>ATP</name>
        <dbReference type="ChEBI" id="CHEBI:30616"/>
    </ligand>
</feature>
<dbReference type="GO" id="GO:0005524">
    <property type="term" value="F:ATP binding"/>
    <property type="evidence" value="ECO:0007669"/>
    <property type="project" value="UniProtKB-UniRule"/>
</dbReference>
<dbReference type="GO" id="GO:0030246">
    <property type="term" value="F:carbohydrate binding"/>
    <property type="evidence" value="ECO:0007669"/>
    <property type="project" value="UniProtKB-KW"/>
</dbReference>
<evidence type="ECO:0000256" key="4">
    <source>
        <dbReference type="ARBA" id="ARBA00022734"/>
    </source>
</evidence>
<feature type="domain" description="Jacalin-type lectin" evidence="12">
    <location>
        <begin position="387"/>
        <end position="530"/>
    </location>
</feature>
<evidence type="ECO:0000313" key="13">
    <source>
        <dbReference type="EMBL" id="AGT16242.1"/>
    </source>
</evidence>
<evidence type="ECO:0000256" key="5">
    <source>
        <dbReference type="ARBA" id="ARBA00022741"/>
    </source>
</evidence>
<evidence type="ECO:0000256" key="10">
    <source>
        <dbReference type="PROSITE-ProRule" id="PRU10141"/>
    </source>
</evidence>
<dbReference type="SUPFAM" id="SSF56112">
    <property type="entry name" value="Protein kinase-like (PK-like)"/>
    <property type="match status" value="1"/>
</dbReference>
<dbReference type="InterPro" id="IPR017441">
    <property type="entry name" value="Protein_kinase_ATP_BS"/>
</dbReference>
<dbReference type="CDD" id="cd09612">
    <property type="entry name" value="Jacalin"/>
    <property type="match status" value="1"/>
</dbReference>
<keyword evidence="7 10" id="KW-0067">ATP-binding</keyword>
<evidence type="ECO:0000256" key="1">
    <source>
        <dbReference type="ARBA" id="ARBA00012513"/>
    </source>
</evidence>
<protein>
    <recommendedName>
        <fullName evidence="1">non-specific serine/threonine protein kinase</fullName>
        <ecNumber evidence="1">2.7.11.1</ecNumber>
    </recommendedName>
</protein>
<dbReference type="Pfam" id="PF01419">
    <property type="entry name" value="Jacalin"/>
    <property type="match status" value="2"/>
</dbReference>
<accession>A0A059PYY7</accession>
<comment type="catalytic activity">
    <reaction evidence="8">
        <text>L-threonyl-[protein] + ATP = O-phospho-L-threonyl-[protein] + ADP + H(+)</text>
        <dbReference type="Rhea" id="RHEA:46608"/>
        <dbReference type="Rhea" id="RHEA-COMP:11060"/>
        <dbReference type="Rhea" id="RHEA-COMP:11605"/>
        <dbReference type="ChEBI" id="CHEBI:15378"/>
        <dbReference type="ChEBI" id="CHEBI:30013"/>
        <dbReference type="ChEBI" id="CHEBI:30616"/>
        <dbReference type="ChEBI" id="CHEBI:61977"/>
        <dbReference type="ChEBI" id="CHEBI:456216"/>
        <dbReference type="EC" id="2.7.11.1"/>
    </reaction>
</comment>
<keyword evidence="3" id="KW-0808">Transferase</keyword>
<dbReference type="SMART" id="SM00220">
    <property type="entry name" value="S_TKc"/>
    <property type="match status" value="1"/>
</dbReference>
<dbReference type="EMBL" id="KF184727">
    <property type="protein sequence ID" value="AGT16242.1"/>
    <property type="molecule type" value="Genomic_DNA"/>
</dbReference>
<dbReference type="FunFam" id="1.10.510.10:FF:001023">
    <property type="entry name" value="Os07g0541700 protein"/>
    <property type="match status" value="1"/>
</dbReference>
<dbReference type="InterPro" id="IPR033734">
    <property type="entry name" value="Jacalin-like_lectin_dom_plant"/>
</dbReference>
<evidence type="ECO:0000256" key="3">
    <source>
        <dbReference type="ARBA" id="ARBA00022679"/>
    </source>
</evidence>
<dbReference type="AlphaFoldDB" id="A0A059PYY7"/>
<dbReference type="PANTHER" id="PTHR45707:SF56">
    <property type="entry name" value="OS11G0608700 PROTEIN"/>
    <property type="match status" value="1"/>
</dbReference>
<dbReference type="PANTHER" id="PTHR45707">
    <property type="entry name" value="C2 CALCIUM/LIPID-BINDING PLANT PHOSPHORIBOSYLTRANSFERASE FAMILY PROTEIN"/>
    <property type="match status" value="1"/>
</dbReference>